<dbReference type="InterPro" id="IPR008999">
    <property type="entry name" value="Actin-crosslinking"/>
</dbReference>
<gene>
    <name evidence="1" type="ORF">KDH_02050</name>
</gene>
<organism evidence="1 2">
    <name type="scientific">Dictyobacter halimunensis</name>
    <dbReference type="NCBI Taxonomy" id="3026934"/>
    <lineage>
        <taxon>Bacteria</taxon>
        <taxon>Bacillati</taxon>
        <taxon>Chloroflexota</taxon>
        <taxon>Ktedonobacteria</taxon>
        <taxon>Ktedonobacterales</taxon>
        <taxon>Dictyobacteraceae</taxon>
        <taxon>Dictyobacter</taxon>
    </lineage>
</organism>
<evidence type="ECO:0000313" key="1">
    <source>
        <dbReference type="EMBL" id="GLV53350.1"/>
    </source>
</evidence>
<accession>A0ABQ6FKL6</accession>
<keyword evidence="2" id="KW-1185">Reference proteome</keyword>
<evidence type="ECO:0008006" key="3">
    <source>
        <dbReference type="Google" id="ProtNLM"/>
    </source>
</evidence>
<dbReference type="SUPFAM" id="SSF50405">
    <property type="entry name" value="Actin-crosslinking proteins"/>
    <property type="match status" value="1"/>
</dbReference>
<comment type="caution">
    <text evidence="1">The sequence shown here is derived from an EMBL/GenBank/DDBJ whole genome shotgun (WGS) entry which is preliminary data.</text>
</comment>
<dbReference type="Gene3D" id="2.80.10.50">
    <property type="match status" value="1"/>
</dbReference>
<protein>
    <recommendedName>
        <fullName evidence="3">Ricin B lectin domain-containing protein</fullName>
    </recommendedName>
</protein>
<reference evidence="1 2" key="1">
    <citation type="submission" date="2023-02" db="EMBL/GenBank/DDBJ databases">
        <title>Dictyobacter halimunensis sp. nov., a new member of the class Ktedonobacteria from forest soil in a geothermal area.</title>
        <authorList>
            <person name="Rachmania M.K."/>
            <person name="Ningsih F."/>
            <person name="Sakai Y."/>
            <person name="Yabe S."/>
            <person name="Yokota A."/>
            <person name="Sjamsuridzal W."/>
        </authorList>
    </citation>
    <scope>NUCLEOTIDE SEQUENCE [LARGE SCALE GENOMIC DNA]</scope>
    <source>
        <strain evidence="1 2">S3.2.2.5</strain>
    </source>
</reference>
<dbReference type="Proteomes" id="UP001344906">
    <property type="component" value="Unassembled WGS sequence"/>
</dbReference>
<proteinExistence type="predicted"/>
<name>A0ABQ6FKL6_9CHLR</name>
<dbReference type="EMBL" id="BSRI01000001">
    <property type="protein sequence ID" value="GLV53350.1"/>
    <property type="molecule type" value="Genomic_DNA"/>
</dbReference>
<evidence type="ECO:0000313" key="2">
    <source>
        <dbReference type="Proteomes" id="UP001344906"/>
    </source>
</evidence>
<dbReference type="CDD" id="cd00257">
    <property type="entry name" value="beta-trefoil_FSCN-like"/>
    <property type="match status" value="1"/>
</dbReference>
<sequence length="200" mass="21029">MTISIGNNTFMRSVILGAAVLIVWLCLDGVAAASITHPAATRTMSHRAGSVLSAINGPIAGCVFLTSNGHYLTAVGAGGRTTDVIHSDATRIGSWEKFTLIDSGDGSPNIHYGLQTFHGFYLTAVGGGGRITDVIHSDATQLRAWEKFSLDSLGNGVYAIETINGHFLTAVGGGGRVTDTIHSDATQVRAWEKFRVTCGH</sequence>